<dbReference type="EMBL" id="DWUW01000093">
    <property type="protein sequence ID" value="HJD30937.1"/>
    <property type="molecule type" value="Genomic_DNA"/>
</dbReference>
<dbReference type="InterPro" id="IPR012547">
    <property type="entry name" value="PDDEXK_9"/>
</dbReference>
<feature type="domain" description="AAA-ATPase-like" evidence="1">
    <location>
        <begin position="7"/>
        <end position="231"/>
    </location>
</feature>
<evidence type="ECO:0000313" key="2">
    <source>
        <dbReference type="EMBL" id="HJD30937.1"/>
    </source>
</evidence>
<dbReference type="Pfam" id="PF08011">
    <property type="entry name" value="PDDEXK_9"/>
    <property type="match status" value="1"/>
</dbReference>
<name>A0A9D2QZA8_9FIRM</name>
<evidence type="ECO:0000259" key="1">
    <source>
        <dbReference type="Pfam" id="PF09820"/>
    </source>
</evidence>
<accession>A0A9D2QZA8</accession>
<evidence type="ECO:0000313" key="3">
    <source>
        <dbReference type="Proteomes" id="UP000823851"/>
    </source>
</evidence>
<gene>
    <name evidence="2" type="ORF">H9912_03250</name>
</gene>
<sequence length="559" mass="64070">MPAYSLPVGIDSFEKIRSGGYYYVDKTGFIRELMQKIFDVSLITRPRRFGKTLLMSMLAEFFDIRKDSKKLFEGLEASKDKALCSVWQNQWPVLFLTLKSVEGLKFDSAYGMLEAVVSELCVEHYYLAESQAVNPIHQEIFLRLAKKEASEEEVKNSLYTLLAMMHVYYGKQVILLVDEYDVPLAKASENGYYEQMLDVIRSMLGQVLKGNLSLKFSVVTGCLRIAKESIFTGTNNFVPDTISGRRYEQYFGFTEKEVQDLLESTGFSEYQEEIRLWYDGYLFGREKIYCPWDVLNYINSLQDDPNARPENFWKNTSHNGIIRSFIDRTDLAVNEKFETLLAGGTILERIEEDLTYDVLHSSEENLWSILYLTGYLTQADASEKTAETGLTALKIPNREIRSIFTDTVAKWFQDTVAGMDRRSLFGAFWNGDAEKITEQLNDLLFQTISYYDYRESYYHAFLSGIFVGAGYGVESNREYGTGRPDIVVADKKGRKAIIIEVKHSQKNSEMEADCMTAMRQIQERSYADGLLSGGYRSVWCYGAAFCGKNCMVRGKCVQR</sequence>
<protein>
    <submittedName>
        <fullName evidence="2">ATP-binding protein</fullName>
    </submittedName>
</protein>
<dbReference type="InterPro" id="IPR018631">
    <property type="entry name" value="AAA-ATPase-like_dom"/>
</dbReference>
<dbReference type="AlphaFoldDB" id="A0A9D2QZA8"/>
<keyword evidence="2" id="KW-0547">Nucleotide-binding</keyword>
<organism evidence="2 3">
    <name type="scientific">Candidatus Eisenbergiella stercorigallinarum</name>
    <dbReference type="NCBI Taxonomy" id="2838557"/>
    <lineage>
        <taxon>Bacteria</taxon>
        <taxon>Bacillati</taxon>
        <taxon>Bacillota</taxon>
        <taxon>Clostridia</taxon>
        <taxon>Lachnospirales</taxon>
        <taxon>Lachnospiraceae</taxon>
        <taxon>Eisenbergiella</taxon>
    </lineage>
</organism>
<dbReference type="Proteomes" id="UP000823851">
    <property type="component" value="Unassembled WGS sequence"/>
</dbReference>
<dbReference type="GO" id="GO:0005524">
    <property type="term" value="F:ATP binding"/>
    <property type="evidence" value="ECO:0007669"/>
    <property type="project" value="UniProtKB-KW"/>
</dbReference>
<dbReference type="PANTHER" id="PTHR34825:SF1">
    <property type="entry name" value="AAA-ATPASE-LIKE DOMAIN-CONTAINING PROTEIN"/>
    <property type="match status" value="1"/>
</dbReference>
<keyword evidence="2" id="KW-0067">ATP-binding</keyword>
<reference evidence="2" key="1">
    <citation type="journal article" date="2021" name="PeerJ">
        <title>Extensive microbial diversity within the chicken gut microbiome revealed by metagenomics and culture.</title>
        <authorList>
            <person name="Gilroy R."/>
            <person name="Ravi A."/>
            <person name="Getino M."/>
            <person name="Pursley I."/>
            <person name="Horton D.L."/>
            <person name="Alikhan N.F."/>
            <person name="Baker D."/>
            <person name="Gharbi K."/>
            <person name="Hall N."/>
            <person name="Watson M."/>
            <person name="Adriaenssens E.M."/>
            <person name="Foster-Nyarko E."/>
            <person name="Jarju S."/>
            <person name="Secka A."/>
            <person name="Antonio M."/>
            <person name="Oren A."/>
            <person name="Chaudhuri R.R."/>
            <person name="La Ragione R."/>
            <person name="Hildebrand F."/>
            <person name="Pallen M.J."/>
        </authorList>
    </citation>
    <scope>NUCLEOTIDE SEQUENCE</scope>
    <source>
        <strain evidence="2">ChiHjej8B7-25341</strain>
    </source>
</reference>
<comment type="caution">
    <text evidence="2">The sequence shown here is derived from an EMBL/GenBank/DDBJ whole genome shotgun (WGS) entry which is preliminary data.</text>
</comment>
<dbReference type="Pfam" id="PF09820">
    <property type="entry name" value="AAA-ATPase_like"/>
    <property type="match status" value="1"/>
</dbReference>
<reference evidence="2" key="2">
    <citation type="submission" date="2021-04" db="EMBL/GenBank/DDBJ databases">
        <authorList>
            <person name="Gilroy R."/>
        </authorList>
    </citation>
    <scope>NUCLEOTIDE SEQUENCE</scope>
    <source>
        <strain evidence="2">ChiHjej8B7-25341</strain>
    </source>
</reference>
<proteinExistence type="predicted"/>
<dbReference type="PANTHER" id="PTHR34825">
    <property type="entry name" value="CONSERVED PROTEIN, WITH A WEAK D-GALACTARATE DEHYDRATASE/ALTRONATE HYDROLASE DOMAIN"/>
    <property type="match status" value="1"/>
</dbReference>